<keyword evidence="3" id="KW-1185">Reference proteome</keyword>
<gene>
    <name evidence="2" type="ORF">EJB05_24542</name>
</gene>
<reference evidence="2 3" key="1">
    <citation type="journal article" date="2019" name="Sci. Rep.">
        <title>A high-quality genome of Eragrostis curvula grass provides insights into Poaceae evolution and supports new strategies to enhance forage quality.</title>
        <authorList>
            <person name="Carballo J."/>
            <person name="Santos B.A.C.M."/>
            <person name="Zappacosta D."/>
            <person name="Garbus I."/>
            <person name="Selva J.P."/>
            <person name="Gallo C.A."/>
            <person name="Diaz A."/>
            <person name="Albertini E."/>
            <person name="Caccamo M."/>
            <person name="Echenique V."/>
        </authorList>
    </citation>
    <scope>NUCLEOTIDE SEQUENCE [LARGE SCALE GENOMIC DNA]</scope>
    <source>
        <strain evidence="3">cv. Victoria</strain>
        <tissue evidence="2">Leaf</tissue>
    </source>
</reference>
<proteinExistence type="predicted"/>
<comment type="caution">
    <text evidence="2">The sequence shown here is derived from an EMBL/GenBank/DDBJ whole genome shotgun (WGS) entry which is preliminary data.</text>
</comment>
<dbReference type="Proteomes" id="UP000324897">
    <property type="component" value="Chromosome 1"/>
</dbReference>
<dbReference type="EMBL" id="RWGY01000011">
    <property type="protein sequence ID" value="TVU32786.1"/>
    <property type="molecule type" value="Genomic_DNA"/>
</dbReference>
<name>A0A5J9VA01_9POAL</name>
<protein>
    <submittedName>
        <fullName evidence="2">Uncharacterized protein</fullName>
    </submittedName>
</protein>
<evidence type="ECO:0000313" key="3">
    <source>
        <dbReference type="Proteomes" id="UP000324897"/>
    </source>
</evidence>
<feature type="region of interest" description="Disordered" evidence="1">
    <location>
        <begin position="81"/>
        <end position="116"/>
    </location>
</feature>
<feature type="non-terminal residue" evidence="2">
    <location>
        <position position="1"/>
    </location>
</feature>
<organism evidence="2 3">
    <name type="scientific">Eragrostis curvula</name>
    <name type="common">weeping love grass</name>
    <dbReference type="NCBI Taxonomy" id="38414"/>
    <lineage>
        <taxon>Eukaryota</taxon>
        <taxon>Viridiplantae</taxon>
        <taxon>Streptophyta</taxon>
        <taxon>Embryophyta</taxon>
        <taxon>Tracheophyta</taxon>
        <taxon>Spermatophyta</taxon>
        <taxon>Magnoliopsida</taxon>
        <taxon>Liliopsida</taxon>
        <taxon>Poales</taxon>
        <taxon>Poaceae</taxon>
        <taxon>PACMAD clade</taxon>
        <taxon>Chloridoideae</taxon>
        <taxon>Eragrostideae</taxon>
        <taxon>Eragrostidinae</taxon>
        <taxon>Eragrostis</taxon>
    </lineage>
</organism>
<sequence length="193" mass="21582">MTKEERRRKECALQKYSREIEAFFVQQMGADDGTDLDQDGGVCVGARPQWGSGGTDLDLDGRWRRHGVAPDGAAVRLKQGKRRCSRGGEAELPQLREEVAPDRSGPAAPWPQMPPSKLRRRAVAAWRKRARWKKIAWMGCRRCGRRGMGGAAIGRHSREQEDRTSPRKAGTIVSTGKGRRVKMGEKVAVHLRN</sequence>
<feature type="compositionally biased region" description="Basic and acidic residues" evidence="1">
    <location>
        <begin position="86"/>
        <end position="101"/>
    </location>
</feature>
<feature type="region of interest" description="Disordered" evidence="1">
    <location>
        <begin position="150"/>
        <end position="181"/>
    </location>
</feature>
<accession>A0A5J9VA01</accession>
<feature type="compositionally biased region" description="Basic and acidic residues" evidence="1">
    <location>
        <begin position="156"/>
        <end position="165"/>
    </location>
</feature>
<dbReference type="AlphaFoldDB" id="A0A5J9VA01"/>
<evidence type="ECO:0000256" key="1">
    <source>
        <dbReference type="SAM" id="MobiDB-lite"/>
    </source>
</evidence>
<dbReference type="Gramene" id="TVU32786">
    <property type="protein sequence ID" value="TVU32786"/>
    <property type="gene ID" value="EJB05_24542"/>
</dbReference>
<evidence type="ECO:0000313" key="2">
    <source>
        <dbReference type="EMBL" id="TVU32786.1"/>
    </source>
</evidence>